<evidence type="ECO:0000256" key="1">
    <source>
        <dbReference type="ARBA" id="ARBA00023015"/>
    </source>
</evidence>
<dbReference type="SUPFAM" id="SSF75516">
    <property type="entry name" value="Pheromone-binding domain of LuxR-like quorum-sensing transcription factors"/>
    <property type="match status" value="1"/>
</dbReference>
<dbReference type="InterPro" id="IPR016032">
    <property type="entry name" value="Sig_transdc_resp-reg_C-effctor"/>
</dbReference>
<dbReference type="PANTHER" id="PTHR44688">
    <property type="entry name" value="DNA-BINDING TRANSCRIPTIONAL ACTIVATOR DEVR_DOSR"/>
    <property type="match status" value="1"/>
</dbReference>
<dbReference type="InterPro" id="IPR000792">
    <property type="entry name" value="Tscrpt_reg_LuxR_C"/>
</dbReference>
<dbReference type="EMBL" id="JAAKZH010000001">
    <property type="protein sequence ID" value="NGO62375.1"/>
    <property type="molecule type" value="Genomic_DNA"/>
</dbReference>
<keyword evidence="1" id="KW-0805">Transcription regulation</keyword>
<dbReference type="SMART" id="SM00421">
    <property type="entry name" value="HTH_LUXR"/>
    <property type="match status" value="1"/>
</dbReference>
<dbReference type="Pfam" id="PF00196">
    <property type="entry name" value="GerE"/>
    <property type="match status" value="1"/>
</dbReference>
<dbReference type="Gene3D" id="3.30.450.80">
    <property type="entry name" value="Transcription factor LuxR-like, autoinducer-binding domain"/>
    <property type="match status" value="1"/>
</dbReference>
<feature type="domain" description="HTH luxR-type" evidence="4">
    <location>
        <begin position="178"/>
        <end position="243"/>
    </location>
</feature>
<reference evidence="5 6" key="1">
    <citation type="submission" date="2020-02" db="EMBL/GenBank/DDBJ databases">
        <title>Genome sequence of the type strain CCBAU10050 of Rhizobium daejeonense.</title>
        <authorList>
            <person name="Gao J."/>
            <person name="Sun J."/>
        </authorList>
    </citation>
    <scope>NUCLEOTIDE SEQUENCE [LARGE SCALE GENOMIC DNA]</scope>
    <source>
        <strain evidence="5 6">CCBAU10050</strain>
    </source>
</reference>
<keyword evidence="6" id="KW-1185">Reference proteome</keyword>
<dbReference type="Pfam" id="PF03472">
    <property type="entry name" value="Autoind_bind"/>
    <property type="match status" value="1"/>
</dbReference>
<keyword evidence="2" id="KW-0238">DNA-binding</keyword>
<dbReference type="CDD" id="cd06170">
    <property type="entry name" value="LuxR_C_like"/>
    <property type="match status" value="1"/>
</dbReference>
<keyword evidence="3" id="KW-0804">Transcription</keyword>
<dbReference type="Gene3D" id="1.10.10.10">
    <property type="entry name" value="Winged helix-like DNA-binding domain superfamily/Winged helix DNA-binding domain"/>
    <property type="match status" value="1"/>
</dbReference>
<proteinExistence type="predicted"/>
<gene>
    <name evidence="5" type="ORF">G6N76_01715</name>
</gene>
<dbReference type="Proteomes" id="UP000477849">
    <property type="component" value="Unassembled WGS sequence"/>
</dbReference>
<organism evidence="5 6">
    <name type="scientific">Rhizobium daejeonense</name>
    <dbReference type="NCBI Taxonomy" id="240521"/>
    <lineage>
        <taxon>Bacteria</taxon>
        <taxon>Pseudomonadati</taxon>
        <taxon>Pseudomonadota</taxon>
        <taxon>Alphaproteobacteria</taxon>
        <taxon>Hyphomicrobiales</taxon>
        <taxon>Rhizobiaceae</taxon>
        <taxon>Rhizobium/Agrobacterium group</taxon>
        <taxon>Rhizobium</taxon>
    </lineage>
</organism>
<evidence type="ECO:0000259" key="4">
    <source>
        <dbReference type="PROSITE" id="PS50043"/>
    </source>
</evidence>
<evidence type="ECO:0000313" key="5">
    <source>
        <dbReference type="EMBL" id="NGO62375.1"/>
    </source>
</evidence>
<dbReference type="PANTHER" id="PTHR44688:SF16">
    <property type="entry name" value="DNA-BINDING TRANSCRIPTIONAL ACTIVATOR DEVR_DOSR"/>
    <property type="match status" value="1"/>
</dbReference>
<evidence type="ECO:0000256" key="2">
    <source>
        <dbReference type="ARBA" id="ARBA00023125"/>
    </source>
</evidence>
<dbReference type="RefSeq" id="WP_163900548.1">
    <property type="nucleotide sequence ID" value="NZ_CP048427.1"/>
</dbReference>
<dbReference type="SUPFAM" id="SSF46894">
    <property type="entry name" value="C-terminal effector domain of the bipartite response regulators"/>
    <property type="match status" value="1"/>
</dbReference>
<dbReference type="AlphaFoldDB" id="A0A6M1RTZ6"/>
<protein>
    <submittedName>
        <fullName evidence="5">Helix-turn-helix transcriptional regulator</fullName>
    </submittedName>
</protein>
<name>A0A6M1RTZ6_9HYPH</name>
<dbReference type="InterPro" id="IPR005143">
    <property type="entry name" value="TF_LuxR_autoind-bd_dom"/>
</dbReference>
<dbReference type="GO" id="GO:0006355">
    <property type="term" value="P:regulation of DNA-templated transcription"/>
    <property type="evidence" value="ECO:0007669"/>
    <property type="project" value="InterPro"/>
</dbReference>
<dbReference type="PROSITE" id="PS50043">
    <property type="entry name" value="HTH_LUXR_2"/>
    <property type="match status" value="1"/>
</dbReference>
<accession>A0A6M1RTZ6</accession>
<dbReference type="GO" id="GO:0003677">
    <property type="term" value="F:DNA binding"/>
    <property type="evidence" value="ECO:0007669"/>
    <property type="project" value="UniProtKB-KW"/>
</dbReference>
<evidence type="ECO:0000313" key="6">
    <source>
        <dbReference type="Proteomes" id="UP000477849"/>
    </source>
</evidence>
<sequence>MFRVNEAVCRDGEDGAVKTAPADESGLCALGQEFAAIGRKNDLPFFLVTSFPKADKPGFVANLLLTNWPADLVASYGASDTFASSALLARLKATIMPVFTANCPFPAVQDVAGDMVLEAFRSRGLNSTIAFSLHDRMLAHYIVAFSGQRQAPERAEMAAIHYDCIELIDTCFGRLLPQDGPREKLSARELECLRWSAAGKSSDEIAIILNISSHTVVSYLKSAMRKLDSVNRMQAVARACRFRLL</sequence>
<comment type="caution">
    <text evidence="5">The sequence shown here is derived from an EMBL/GenBank/DDBJ whole genome shotgun (WGS) entry which is preliminary data.</text>
</comment>
<evidence type="ECO:0000256" key="3">
    <source>
        <dbReference type="ARBA" id="ARBA00023163"/>
    </source>
</evidence>
<dbReference type="InterPro" id="IPR036693">
    <property type="entry name" value="TF_LuxR_autoind-bd_dom_sf"/>
</dbReference>
<dbReference type="PROSITE" id="PS00622">
    <property type="entry name" value="HTH_LUXR_1"/>
    <property type="match status" value="1"/>
</dbReference>
<dbReference type="PRINTS" id="PR00038">
    <property type="entry name" value="HTHLUXR"/>
</dbReference>
<dbReference type="InterPro" id="IPR036388">
    <property type="entry name" value="WH-like_DNA-bd_sf"/>
</dbReference>